<proteinExistence type="predicted"/>
<dbReference type="EMBL" id="CAJPVJ010014813">
    <property type="protein sequence ID" value="CAG2175541.1"/>
    <property type="molecule type" value="Genomic_DNA"/>
</dbReference>
<dbReference type="EMBL" id="OC929638">
    <property type="protein sequence ID" value="CAD7658355.1"/>
    <property type="molecule type" value="Genomic_DNA"/>
</dbReference>
<accession>A0A7R9QVJ0</accession>
<keyword evidence="2" id="KW-1185">Reference proteome</keyword>
<dbReference type="Proteomes" id="UP000728032">
    <property type="component" value="Unassembled WGS sequence"/>
</dbReference>
<sequence>MDKQIEEYVNELPAIDANIALNGKLEFNNRDCYRKLVDTLMTSAMHWGNPYVLSKLHIFVNICEQMLDSSDADIAVNRLIQHCNRNV</sequence>
<evidence type="ECO:0000313" key="1">
    <source>
        <dbReference type="EMBL" id="CAD7658355.1"/>
    </source>
</evidence>
<protein>
    <submittedName>
        <fullName evidence="1">Uncharacterized protein</fullName>
    </submittedName>
</protein>
<evidence type="ECO:0000313" key="2">
    <source>
        <dbReference type="Proteomes" id="UP000728032"/>
    </source>
</evidence>
<reference evidence="1" key="1">
    <citation type="submission" date="2020-11" db="EMBL/GenBank/DDBJ databases">
        <authorList>
            <person name="Tran Van P."/>
        </authorList>
    </citation>
    <scope>NUCLEOTIDE SEQUENCE</scope>
</reference>
<dbReference type="AlphaFoldDB" id="A0A7R9QVJ0"/>
<name>A0A7R9QVJ0_9ACAR</name>
<organism evidence="1">
    <name type="scientific">Oppiella nova</name>
    <dbReference type="NCBI Taxonomy" id="334625"/>
    <lineage>
        <taxon>Eukaryota</taxon>
        <taxon>Metazoa</taxon>
        <taxon>Ecdysozoa</taxon>
        <taxon>Arthropoda</taxon>
        <taxon>Chelicerata</taxon>
        <taxon>Arachnida</taxon>
        <taxon>Acari</taxon>
        <taxon>Acariformes</taxon>
        <taxon>Sarcoptiformes</taxon>
        <taxon>Oribatida</taxon>
        <taxon>Brachypylina</taxon>
        <taxon>Oppioidea</taxon>
        <taxon>Oppiidae</taxon>
        <taxon>Oppiella</taxon>
    </lineage>
</organism>
<dbReference type="Gene3D" id="1.10.132.130">
    <property type="match status" value="1"/>
</dbReference>
<feature type="non-terminal residue" evidence="1">
    <location>
        <position position="1"/>
    </location>
</feature>
<dbReference type="OrthoDB" id="6526374at2759"/>
<dbReference type="InterPro" id="IPR046427">
    <property type="entry name" value="Legumain_prodom_sf"/>
</dbReference>
<gene>
    <name evidence="1" type="ORF">ONB1V03_LOCUS14976</name>
</gene>